<dbReference type="PANTHER" id="PTHR11472:SF34">
    <property type="entry name" value="REGULATOR OF TELOMERE ELONGATION HELICASE 1"/>
    <property type="match status" value="1"/>
</dbReference>
<dbReference type="InterPro" id="IPR010614">
    <property type="entry name" value="RAD3-like_helicase_DEAD"/>
</dbReference>
<keyword evidence="3" id="KW-0547">Nucleotide-binding</keyword>
<protein>
    <submittedName>
        <fullName evidence="15">DNA repair helicase Rad3</fullName>
    </submittedName>
</protein>
<proteinExistence type="predicted"/>
<dbReference type="PANTHER" id="PTHR11472">
    <property type="entry name" value="DNA REPAIR DEAD HELICASE RAD3/XP-D SUBFAMILY MEMBER"/>
    <property type="match status" value="1"/>
</dbReference>
<keyword evidence="9" id="KW-0411">Iron-sulfur</keyword>
<evidence type="ECO:0000256" key="13">
    <source>
        <dbReference type="SAM" id="MobiDB-lite"/>
    </source>
</evidence>
<evidence type="ECO:0000256" key="12">
    <source>
        <dbReference type="ARBA" id="ARBA00023235"/>
    </source>
</evidence>
<evidence type="ECO:0000256" key="3">
    <source>
        <dbReference type="ARBA" id="ARBA00022741"/>
    </source>
</evidence>
<dbReference type="AlphaFoldDB" id="A0A343TLJ8"/>
<dbReference type="GO" id="GO:0005524">
    <property type="term" value="F:ATP binding"/>
    <property type="evidence" value="ECO:0007669"/>
    <property type="project" value="UniProtKB-KW"/>
</dbReference>
<dbReference type="InterPro" id="IPR006555">
    <property type="entry name" value="ATP-dep_Helicase_C"/>
</dbReference>
<dbReference type="OrthoDB" id="27512at2157"/>
<evidence type="ECO:0000256" key="11">
    <source>
        <dbReference type="ARBA" id="ARBA00023204"/>
    </source>
</evidence>
<dbReference type="GO" id="GO:0046872">
    <property type="term" value="F:metal ion binding"/>
    <property type="evidence" value="ECO:0007669"/>
    <property type="project" value="UniProtKB-KW"/>
</dbReference>
<keyword evidence="1" id="KW-0004">4Fe-4S</keyword>
<dbReference type="EMBL" id="CP025066">
    <property type="protein sequence ID" value="AUX09970.1"/>
    <property type="molecule type" value="Genomic_DNA"/>
</dbReference>
<dbReference type="InterPro" id="IPR006554">
    <property type="entry name" value="Helicase-like_DEXD_c2"/>
</dbReference>
<keyword evidence="8" id="KW-0408">Iron</keyword>
<dbReference type="RefSeq" id="WP_119819421.1">
    <property type="nucleotide sequence ID" value="NZ_CP025066.1"/>
</dbReference>
<dbReference type="SUPFAM" id="SSF52540">
    <property type="entry name" value="P-loop containing nucleoside triphosphate hydrolases"/>
    <property type="match status" value="2"/>
</dbReference>
<dbReference type="KEGG" id="hdf:AArcSl_2348"/>
<evidence type="ECO:0000256" key="1">
    <source>
        <dbReference type="ARBA" id="ARBA00022485"/>
    </source>
</evidence>
<dbReference type="GO" id="GO:0051539">
    <property type="term" value="F:4 iron, 4 sulfur cluster binding"/>
    <property type="evidence" value="ECO:0007669"/>
    <property type="project" value="UniProtKB-KW"/>
</dbReference>
<dbReference type="InterPro" id="IPR014001">
    <property type="entry name" value="Helicase_ATP-bd"/>
</dbReference>
<dbReference type="Pfam" id="PF13307">
    <property type="entry name" value="Helicase_C_2"/>
    <property type="match status" value="1"/>
</dbReference>
<evidence type="ECO:0000313" key="15">
    <source>
        <dbReference type="EMBL" id="AUX09970.1"/>
    </source>
</evidence>
<keyword evidence="4" id="KW-0227">DNA damage</keyword>
<evidence type="ECO:0000256" key="10">
    <source>
        <dbReference type="ARBA" id="ARBA00023125"/>
    </source>
</evidence>
<dbReference type="InterPro" id="IPR014013">
    <property type="entry name" value="Helic_SF1/SF2_ATP-bd_DinG/Rad3"/>
</dbReference>
<evidence type="ECO:0000256" key="9">
    <source>
        <dbReference type="ARBA" id="ARBA00023014"/>
    </source>
</evidence>
<keyword evidence="2" id="KW-0479">Metal-binding</keyword>
<dbReference type="Pfam" id="PF06733">
    <property type="entry name" value="DEAD_2"/>
    <property type="match status" value="1"/>
</dbReference>
<evidence type="ECO:0000256" key="8">
    <source>
        <dbReference type="ARBA" id="ARBA00023004"/>
    </source>
</evidence>
<dbReference type="GO" id="GO:0003677">
    <property type="term" value="F:DNA binding"/>
    <property type="evidence" value="ECO:0007669"/>
    <property type="project" value="UniProtKB-KW"/>
</dbReference>
<keyword evidence="10" id="KW-0238">DNA-binding</keyword>
<keyword evidence="5" id="KW-0378">Hydrolase</keyword>
<dbReference type="SMART" id="SM00487">
    <property type="entry name" value="DEXDc"/>
    <property type="match status" value="1"/>
</dbReference>
<feature type="compositionally biased region" description="Basic and acidic residues" evidence="13">
    <location>
        <begin position="163"/>
        <end position="175"/>
    </location>
</feature>
<organism evidence="15 16">
    <name type="scientific">Halalkaliarchaeum desulfuricum</name>
    <dbReference type="NCBI Taxonomy" id="2055893"/>
    <lineage>
        <taxon>Archaea</taxon>
        <taxon>Methanobacteriati</taxon>
        <taxon>Methanobacteriota</taxon>
        <taxon>Stenosarchaea group</taxon>
        <taxon>Halobacteria</taxon>
        <taxon>Halobacteriales</taxon>
        <taxon>Haloferacaceae</taxon>
        <taxon>Halalkaliarchaeum</taxon>
    </lineage>
</organism>
<dbReference type="GO" id="GO:0003678">
    <property type="term" value="F:DNA helicase activity"/>
    <property type="evidence" value="ECO:0007669"/>
    <property type="project" value="InterPro"/>
</dbReference>
<dbReference type="SMART" id="SM00491">
    <property type="entry name" value="HELICc2"/>
    <property type="match status" value="1"/>
</dbReference>
<dbReference type="Gene3D" id="3.40.50.300">
    <property type="entry name" value="P-loop containing nucleotide triphosphate hydrolases"/>
    <property type="match status" value="2"/>
</dbReference>
<evidence type="ECO:0000256" key="2">
    <source>
        <dbReference type="ARBA" id="ARBA00022723"/>
    </source>
</evidence>
<evidence type="ECO:0000256" key="5">
    <source>
        <dbReference type="ARBA" id="ARBA00022801"/>
    </source>
</evidence>
<evidence type="ECO:0000256" key="6">
    <source>
        <dbReference type="ARBA" id="ARBA00022806"/>
    </source>
</evidence>
<accession>A0A343TLJ8</accession>
<keyword evidence="16" id="KW-1185">Reference proteome</keyword>
<reference evidence="16" key="1">
    <citation type="submission" date="2017-11" db="EMBL/GenBank/DDBJ databases">
        <title>Phenotypic and genomic properties of facultatively anaerobic sulfur-reducing natronoarchaea from hypersaline soda lakes.</title>
        <authorList>
            <person name="Sorokin D.Y."/>
            <person name="Kublanov I.V."/>
            <person name="Roman P."/>
            <person name="Sinninghe Damste J.S."/>
            <person name="Golyshin P.N."/>
            <person name="Rojo D."/>
            <person name="Ciordia S."/>
            <person name="Mena M.D.C."/>
            <person name="Ferrer M."/>
            <person name="Messina E."/>
            <person name="Smedile F."/>
            <person name="La Spada G."/>
            <person name="La Cono V."/>
            <person name="Yakimov M.M."/>
        </authorList>
    </citation>
    <scope>NUCLEOTIDE SEQUENCE [LARGE SCALE GENOMIC DNA]</scope>
    <source>
        <strain evidence="16">AArc-Sl</strain>
    </source>
</reference>
<keyword evidence="6 15" id="KW-0347">Helicase</keyword>
<dbReference type="GO" id="GO:0006281">
    <property type="term" value="P:DNA repair"/>
    <property type="evidence" value="ECO:0007669"/>
    <property type="project" value="UniProtKB-KW"/>
</dbReference>
<evidence type="ECO:0000256" key="7">
    <source>
        <dbReference type="ARBA" id="ARBA00022840"/>
    </source>
</evidence>
<evidence type="ECO:0000256" key="4">
    <source>
        <dbReference type="ARBA" id="ARBA00022763"/>
    </source>
</evidence>
<gene>
    <name evidence="15" type="ORF">AArcSl_2348</name>
</gene>
<keyword evidence="11" id="KW-0234">DNA repair</keyword>
<feature type="domain" description="Helicase ATP-binding" evidence="14">
    <location>
        <begin position="15"/>
        <end position="367"/>
    </location>
</feature>
<dbReference type="InterPro" id="IPR045028">
    <property type="entry name" value="DinG/Rad3-like"/>
</dbReference>
<evidence type="ECO:0000313" key="16">
    <source>
        <dbReference type="Proteomes" id="UP000263012"/>
    </source>
</evidence>
<sequence>MSDRSQSPSERSSPEWSQYFGFESPYVNQADAIDAIVSAAEESGFLAMEGPCGTGKTMAALTAAGYLIRETDHYENAIVATPVKQQRRQFVEDLRTVNETLEDPLDGVALVGKRDLCPYGREGSFPEGKSVQERCESLRETTAELVSEDSNLEVTQRYTPSREGTDSPRSADEERWWDPAKARALVDAAQVDPEGGGAPLRTAGRSAPYPSTQPTTPPELVDSGDGRLYCPFEADWYARDKGSPVTFESGDCGVVTTEEFLPDSVGAGVCPHRAMMVLVHHADVVIGNYNHLFDSASRAIVDPVLDERTLVILDEAHRLEDRVRGLLTDTIGYSTIKQAQRDLGVLLERVRQTGRGAETIEEHLAYNDVELEHVDGAREFYGDVLGWLERRVDEEFRDRFDGYASGFAWESPPDDSLEIELRDPAEPEPDEFTRWAETNGYDGDDFRRLSAVGAAVEDALEASGVGREPVCTAVGALFGQWWERDHTEYFREIELERSDLDRRSVEKPWQREYNASLVMYNCMPSDRIKGVFEEFGGGVLMSATLAPLSIFEEVSGLEALERDGDPPRSVSSRTYELPFPEVNRASWIVDVEPFTKRNRGDPRIDNRNATRERYAYVARLIAESHGNVMLCWPNYTEAAWAAARLEAEIEKPVLLDQSTNHEETRELKREFVAGDPSVLVTSTRGTLTEGVDYEGDDLHVCAVFGVPLVNIGSPRVQAVERAYGSRFGEGNAFEYALAIPAVRQVRQALGRVIRGPDERGVRIVVGKRYVPGAIHSVHDYFPESERREFVRMKPEFLPSQFRKFWDE</sequence>
<keyword evidence="12" id="KW-0413">Isomerase</keyword>
<feature type="region of interest" description="Disordered" evidence="13">
    <location>
        <begin position="143"/>
        <end position="175"/>
    </location>
</feature>
<dbReference type="Proteomes" id="UP000263012">
    <property type="component" value="Chromosome"/>
</dbReference>
<keyword evidence="7" id="KW-0067">ATP-binding</keyword>
<dbReference type="GeneID" id="37878705"/>
<dbReference type="PROSITE" id="PS51193">
    <property type="entry name" value="HELICASE_ATP_BIND_2"/>
    <property type="match status" value="1"/>
</dbReference>
<dbReference type="InterPro" id="IPR027417">
    <property type="entry name" value="P-loop_NTPase"/>
</dbReference>
<evidence type="ECO:0000259" key="14">
    <source>
        <dbReference type="PROSITE" id="PS51193"/>
    </source>
</evidence>
<feature type="region of interest" description="Disordered" evidence="13">
    <location>
        <begin position="190"/>
        <end position="224"/>
    </location>
</feature>
<name>A0A343TLJ8_9EURY</name>
<dbReference type="GO" id="GO:0016818">
    <property type="term" value="F:hydrolase activity, acting on acid anhydrides, in phosphorus-containing anhydrides"/>
    <property type="evidence" value="ECO:0007669"/>
    <property type="project" value="InterPro"/>
</dbReference>
<dbReference type="SMART" id="SM00488">
    <property type="entry name" value="DEXDc2"/>
    <property type="match status" value="1"/>
</dbReference>